<dbReference type="Pfam" id="PF01915">
    <property type="entry name" value="Glyco_hydro_3_C"/>
    <property type="match status" value="1"/>
</dbReference>
<dbReference type="GO" id="GO:0045493">
    <property type="term" value="P:xylan catabolic process"/>
    <property type="evidence" value="ECO:0007669"/>
    <property type="project" value="InterPro"/>
</dbReference>
<comment type="caution">
    <text evidence="5">The sequence shown here is derived from an EMBL/GenBank/DDBJ whole genome shotgun (WGS) entry which is preliminary data.</text>
</comment>
<comment type="similarity">
    <text evidence="1">Belongs to the glycosyl hydrolase 3 family.</text>
</comment>
<keyword evidence="6" id="KW-1185">Reference proteome</keyword>
<feature type="domain" description="Fibronectin type III-like" evidence="4">
    <location>
        <begin position="689"/>
        <end position="757"/>
    </location>
</feature>
<dbReference type="InterPro" id="IPR017853">
    <property type="entry name" value="GH"/>
</dbReference>
<protein>
    <submittedName>
        <fullName evidence="5">Beta-glucosidase</fullName>
    </submittedName>
</protein>
<dbReference type="InterPro" id="IPR026891">
    <property type="entry name" value="Fn3-like"/>
</dbReference>
<dbReference type="GO" id="GO:0031222">
    <property type="term" value="P:arabinan catabolic process"/>
    <property type="evidence" value="ECO:0007669"/>
    <property type="project" value="TreeGrafter"/>
</dbReference>
<dbReference type="GO" id="GO:0009044">
    <property type="term" value="F:xylan 1,4-beta-xylosidase activity"/>
    <property type="evidence" value="ECO:0007669"/>
    <property type="project" value="InterPro"/>
</dbReference>
<dbReference type="PROSITE" id="PS51257">
    <property type="entry name" value="PROKAR_LIPOPROTEIN"/>
    <property type="match status" value="1"/>
</dbReference>
<keyword evidence="3" id="KW-0378">Hydrolase</keyword>
<evidence type="ECO:0000256" key="3">
    <source>
        <dbReference type="ARBA" id="ARBA00022801"/>
    </source>
</evidence>
<reference evidence="5 6" key="1">
    <citation type="submission" date="2019-08" db="EMBL/GenBank/DDBJ databases">
        <title>Seonamhaeicola sediminis sp. nov., isolated from marine sediment.</title>
        <authorList>
            <person name="Cao W.R."/>
        </authorList>
    </citation>
    <scope>NUCLEOTIDE SEQUENCE [LARGE SCALE GENOMIC DNA]</scope>
    <source>
        <strain evidence="5 6">1505</strain>
    </source>
</reference>
<dbReference type="InterPro" id="IPR001764">
    <property type="entry name" value="Glyco_hydro_3_N"/>
</dbReference>
<dbReference type="Gene3D" id="3.40.50.1700">
    <property type="entry name" value="Glycoside hydrolase family 3 C-terminal domain"/>
    <property type="match status" value="1"/>
</dbReference>
<evidence type="ECO:0000256" key="1">
    <source>
        <dbReference type="ARBA" id="ARBA00005336"/>
    </source>
</evidence>
<dbReference type="Proteomes" id="UP000321080">
    <property type="component" value="Unassembled WGS sequence"/>
</dbReference>
<dbReference type="Gene3D" id="2.60.40.10">
    <property type="entry name" value="Immunoglobulins"/>
    <property type="match status" value="1"/>
</dbReference>
<dbReference type="InterPro" id="IPR002772">
    <property type="entry name" value="Glyco_hydro_3_C"/>
</dbReference>
<sequence length="787" mass="87161">MKRTLSIICLLIITACNTDKTERNTINTQAFSNSEIDAKVDSIMSKMTLDEKLVQIEGIRPRDIMVDDKFSPELAKEVMPHGIGHFCQFSSGLTLSPNELRDFVREVQHWLMTKTETKIPAIFHEEAITGFATQGATTYPQQIGMGCTWNPELIQECSNTTRLNMRAAGATYALSPMLDMSRTAHWSRLEESYGEDPYLTSCLGVSFVKGLQGNNFKTGVAATTKHFAGYGTQNDNPKELYEDYIMPHEAVMKLAGSKSVMPSYGKYKGVAVAASSEMLTDILRTHLKFDGVVISDYGAVSLIHKGHKQANSLKDAAIKALTAGIDIEVSAPVAFPFLPEALEEGLISIDVINTAVKRSLIMKTKLGLLDSKPQIGIDGNLNFDPPAYRDLAYRAATQSIVLLKNDGILPLKKDIKKVALLGPNSSTYYCMLGDYTYQSMISFWHSKEFDPENPKLYTLHEGLKSRLGEHIEIMQERGCDWSAPLESIIDNNGLGDDRLSKLKMMTIKGLPQPDLEKAVAFAEKSDVIIAAVGENLYLCGEGRQRKGIKLPGEQEAFVQKLIDTGKPVVLVLFGGRQQIVSKFKDKCAAIVQAWFPGEEGGNAIADILVGNTNPSGKLCVTYPATESKMETNYKNGYDNVDIQYPFGYGLSYTNYEYTSLEGPPEVNLNDDSFTLSLQVKNTGEMDGDEIVQLYVSPKDTNSTMKPIQLKGFQRVSLKSKEQKSITFEVSPEQLVQFKNNQWILEPGNFEFKIGASSTDIRLSAPVEIIGENKILEDGRQVFFSLNK</sequence>
<dbReference type="PRINTS" id="PR00133">
    <property type="entry name" value="GLHYDRLASE3"/>
</dbReference>
<dbReference type="InterPro" id="IPR044993">
    <property type="entry name" value="BXL"/>
</dbReference>
<proteinExistence type="inferred from homology"/>
<keyword evidence="2" id="KW-0732">Signal</keyword>
<dbReference type="InterPro" id="IPR036962">
    <property type="entry name" value="Glyco_hydro_3_N_sf"/>
</dbReference>
<name>A0A5C7GER9_9FLAO</name>
<dbReference type="SMART" id="SM01217">
    <property type="entry name" value="Fn3_like"/>
    <property type="match status" value="1"/>
</dbReference>
<dbReference type="InterPro" id="IPR036881">
    <property type="entry name" value="Glyco_hydro_3_C_sf"/>
</dbReference>
<gene>
    <name evidence="5" type="ORF">FUA22_16790</name>
</gene>
<dbReference type="PANTHER" id="PTHR42721">
    <property type="entry name" value="SUGAR HYDROLASE-RELATED"/>
    <property type="match status" value="1"/>
</dbReference>
<dbReference type="InterPro" id="IPR013783">
    <property type="entry name" value="Ig-like_fold"/>
</dbReference>
<dbReference type="Pfam" id="PF00933">
    <property type="entry name" value="Glyco_hydro_3"/>
    <property type="match status" value="1"/>
</dbReference>
<dbReference type="AlphaFoldDB" id="A0A5C7GER9"/>
<dbReference type="SUPFAM" id="SSF51445">
    <property type="entry name" value="(Trans)glycosidases"/>
    <property type="match status" value="1"/>
</dbReference>
<organism evidence="5 6">
    <name type="scientific">Seonamhaeicola maritimus</name>
    <dbReference type="NCBI Taxonomy" id="2591822"/>
    <lineage>
        <taxon>Bacteria</taxon>
        <taxon>Pseudomonadati</taxon>
        <taxon>Bacteroidota</taxon>
        <taxon>Flavobacteriia</taxon>
        <taxon>Flavobacteriales</taxon>
        <taxon>Flavobacteriaceae</taxon>
    </lineage>
</organism>
<dbReference type="EMBL" id="VRKQ01000018">
    <property type="protein sequence ID" value="TXG35401.1"/>
    <property type="molecule type" value="Genomic_DNA"/>
</dbReference>
<evidence type="ECO:0000259" key="4">
    <source>
        <dbReference type="SMART" id="SM01217"/>
    </source>
</evidence>
<accession>A0A5C7GER9</accession>
<dbReference type="GO" id="GO:0046556">
    <property type="term" value="F:alpha-L-arabinofuranosidase activity"/>
    <property type="evidence" value="ECO:0007669"/>
    <property type="project" value="TreeGrafter"/>
</dbReference>
<evidence type="ECO:0000313" key="6">
    <source>
        <dbReference type="Proteomes" id="UP000321080"/>
    </source>
</evidence>
<evidence type="ECO:0000256" key="2">
    <source>
        <dbReference type="ARBA" id="ARBA00022729"/>
    </source>
</evidence>
<dbReference type="OrthoDB" id="9805821at2"/>
<dbReference type="Pfam" id="PF14310">
    <property type="entry name" value="Fn3-like"/>
    <property type="match status" value="1"/>
</dbReference>
<dbReference type="Gene3D" id="3.20.20.300">
    <property type="entry name" value="Glycoside hydrolase, family 3, N-terminal domain"/>
    <property type="match status" value="1"/>
</dbReference>
<evidence type="ECO:0000313" key="5">
    <source>
        <dbReference type="EMBL" id="TXG35401.1"/>
    </source>
</evidence>
<dbReference type="SUPFAM" id="SSF52279">
    <property type="entry name" value="Beta-D-glucan exohydrolase, C-terminal domain"/>
    <property type="match status" value="1"/>
</dbReference>
<dbReference type="RefSeq" id="WP_147769745.1">
    <property type="nucleotide sequence ID" value="NZ_VRKQ01000018.1"/>
</dbReference>
<dbReference type="PANTHER" id="PTHR42721:SF3">
    <property type="entry name" value="BETA-D-XYLOSIDASE 5-RELATED"/>
    <property type="match status" value="1"/>
</dbReference>